<gene>
    <name evidence="2" type="ORF">DW663_09260</name>
</gene>
<dbReference type="EMBL" id="QRHL01000018">
    <property type="protein sequence ID" value="RHF71096.1"/>
    <property type="molecule type" value="Genomic_DNA"/>
</dbReference>
<evidence type="ECO:0000313" key="2">
    <source>
        <dbReference type="EMBL" id="RHF71096.1"/>
    </source>
</evidence>
<accession>A0A414PRH6</accession>
<protein>
    <recommendedName>
        <fullName evidence="4">Preprotein translocase subunit SecB</fullName>
    </recommendedName>
</protein>
<evidence type="ECO:0000313" key="3">
    <source>
        <dbReference type="Proteomes" id="UP000284676"/>
    </source>
</evidence>
<comment type="similarity">
    <text evidence="1">Belongs to the SecB family.</text>
</comment>
<sequence length="129" mass="14739">MKQPKESVFQLLNQRMVDVKFLLNEEGTKQEKNLEVEVEVKAAPTEKKALVELTLHVNKDMKDQLFNLSIKNQGVFSWENLNEEEVKPYLEENAPAVLLSYIRSTVTNLTLAAGLTPVILPLLNFKNQE</sequence>
<dbReference type="PANTHER" id="PTHR36918">
    <property type="match status" value="1"/>
</dbReference>
<dbReference type="InterPro" id="IPR003708">
    <property type="entry name" value="SecB"/>
</dbReference>
<dbReference type="Proteomes" id="UP000284676">
    <property type="component" value="Unassembled WGS sequence"/>
</dbReference>
<proteinExistence type="inferred from homology"/>
<dbReference type="GO" id="GO:0015031">
    <property type="term" value="P:protein transport"/>
    <property type="evidence" value="ECO:0007669"/>
    <property type="project" value="InterPro"/>
</dbReference>
<dbReference type="AlphaFoldDB" id="A0A414PRH6"/>
<dbReference type="InterPro" id="IPR035958">
    <property type="entry name" value="SecB-like_sf"/>
</dbReference>
<evidence type="ECO:0000256" key="1">
    <source>
        <dbReference type="ARBA" id="ARBA00009990"/>
    </source>
</evidence>
<dbReference type="GO" id="GO:0051082">
    <property type="term" value="F:unfolded protein binding"/>
    <property type="evidence" value="ECO:0007669"/>
    <property type="project" value="InterPro"/>
</dbReference>
<dbReference type="PANTHER" id="PTHR36918:SF1">
    <property type="entry name" value="PROTEIN-EXPORT PROTEIN SECB"/>
    <property type="match status" value="1"/>
</dbReference>
<dbReference type="RefSeq" id="WP_118234554.1">
    <property type="nucleotide sequence ID" value="NZ_CAEUHP010000001.1"/>
</dbReference>
<name>A0A414PRH6_FUSMR</name>
<comment type="caution">
    <text evidence="2">The sequence shown here is derived from an EMBL/GenBank/DDBJ whole genome shotgun (WGS) entry which is preliminary data.</text>
</comment>
<evidence type="ECO:0008006" key="4">
    <source>
        <dbReference type="Google" id="ProtNLM"/>
    </source>
</evidence>
<organism evidence="2 3">
    <name type="scientific">Fusobacterium mortiferum</name>
    <dbReference type="NCBI Taxonomy" id="850"/>
    <lineage>
        <taxon>Bacteria</taxon>
        <taxon>Fusobacteriati</taxon>
        <taxon>Fusobacteriota</taxon>
        <taxon>Fusobacteriia</taxon>
        <taxon>Fusobacteriales</taxon>
        <taxon>Fusobacteriaceae</taxon>
        <taxon>Fusobacterium</taxon>
    </lineage>
</organism>
<dbReference type="Gene3D" id="3.10.420.10">
    <property type="entry name" value="SecB-like"/>
    <property type="match status" value="1"/>
</dbReference>
<dbReference type="SUPFAM" id="SSF54611">
    <property type="entry name" value="SecB-like"/>
    <property type="match status" value="1"/>
</dbReference>
<reference evidence="2 3" key="1">
    <citation type="submission" date="2018-08" db="EMBL/GenBank/DDBJ databases">
        <title>A genome reference for cultivated species of the human gut microbiota.</title>
        <authorList>
            <person name="Zou Y."/>
            <person name="Xue W."/>
            <person name="Luo G."/>
        </authorList>
    </citation>
    <scope>NUCLEOTIDE SEQUENCE [LARGE SCALE GENOMIC DNA]</scope>
    <source>
        <strain evidence="2 3">AM25-1</strain>
    </source>
</reference>
<dbReference type="GO" id="GO:0051262">
    <property type="term" value="P:protein tetramerization"/>
    <property type="evidence" value="ECO:0007669"/>
    <property type="project" value="InterPro"/>
</dbReference>
<dbReference type="Pfam" id="PF02556">
    <property type="entry name" value="SecB"/>
    <property type="match status" value="1"/>
</dbReference>